<comment type="caution">
    <text evidence="1">The sequence shown here is derived from an EMBL/GenBank/DDBJ whole genome shotgun (WGS) entry which is preliminary data.</text>
</comment>
<dbReference type="EMBL" id="BGPR01000026">
    <property type="protein sequence ID" value="GBL81664.1"/>
    <property type="molecule type" value="Genomic_DNA"/>
</dbReference>
<dbReference type="Gene3D" id="3.30.420.10">
    <property type="entry name" value="Ribonuclease H-like superfamily/Ribonuclease H"/>
    <property type="match status" value="1"/>
</dbReference>
<proteinExistence type="predicted"/>
<gene>
    <name evidence="1" type="ORF">AVEN_93450_1</name>
</gene>
<evidence type="ECO:0000313" key="2">
    <source>
        <dbReference type="Proteomes" id="UP000499080"/>
    </source>
</evidence>
<organism evidence="1 2">
    <name type="scientific">Araneus ventricosus</name>
    <name type="common">Orbweaver spider</name>
    <name type="synonym">Epeira ventricosa</name>
    <dbReference type="NCBI Taxonomy" id="182803"/>
    <lineage>
        <taxon>Eukaryota</taxon>
        <taxon>Metazoa</taxon>
        <taxon>Ecdysozoa</taxon>
        <taxon>Arthropoda</taxon>
        <taxon>Chelicerata</taxon>
        <taxon>Arachnida</taxon>
        <taxon>Araneae</taxon>
        <taxon>Araneomorphae</taxon>
        <taxon>Entelegynae</taxon>
        <taxon>Araneoidea</taxon>
        <taxon>Araneidae</taxon>
        <taxon>Araneus</taxon>
    </lineage>
</organism>
<evidence type="ECO:0008006" key="3">
    <source>
        <dbReference type="Google" id="ProtNLM"/>
    </source>
</evidence>
<keyword evidence="2" id="KW-1185">Reference proteome</keyword>
<sequence length="85" mass="9582">MAFLGPKMEHTATLVKRFLAQQWGTELSHPPNSPDLSPPDFLLFPKLKVALKRRLTDIVQVQAAVTRELKAVPVEEYDGDYFEGS</sequence>
<reference evidence="1 2" key="1">
    <citation type="journal article" date="2019" name="Sci. Rep.">
        <title>Orb-weaving spider Araneus ventricosus genome elucidates the spidroin gene catalogue.</title>
        <authorList>
            <person name="Kono N."/>
            <person name="Nakamura H."/>
            <person name="Ohtoshi R."/>
            <person name="Moran D.A.P."/>
            <person name="Shinohara A."/>
            <person name="Yoshida Y."/>
            <person name="Fujiwara M."/>
            <person name="Mori M."/>
            <person name="Tomita M."/>
            <person name="Arakawa K."/>
        </authorList>
    </citation>
    <scope>NUCLEOTIDE SEQUENCE [LARGE SCALE GENOMIC DNA]</scope>
</reference>
<dbReference type="AlphaFoldDB" id="A0A4Y2ARP8"/>
<dbReference type="GO" id="GO:0003676">
    <property type="term" value="F:nucleic acid binding"/>
    <property type="evidence" value="ECO:0007669"/>
    <property type="project" value="InterPro"/>
</dbReference>
<dbReference type="InterPro" id="IPR036397">
    <property type="entry name" value="RNaseH_sf"/>
</dbReference>
<accession>A0A4Y2ARP8</accession>
<protein>
    <recommendedName>
        <fullName evidence="3">Tc1-like transposase DDE domain-containing protein</fullName>
    </recommendedName>
</protein>
<dbReference type="Proteomes" id="UP000499080">
    <property type="component" value="Unassembled WGS sequence"/>
</dbReference>
<evidence type="ECO:0000313" key="1">
    <source>
        <dbReference type="EMBL" id="GBL81664.1"/>
    </source>
</evidence>
<name>A0A4Y2ARP8_ARAVE</name>